<name>A0AAV5MQS1_9ROSI</name>
<gene>
    <name evidence="1" type="ORF">SLEP1_g58900</name>
</gene>
<dbReference type="AlphaFoldDB" id="A0AAV5MQS1"/>
<keyword evidence="2" id="KW-1185">Reference proteome</keyword>
<dbReference type="EMBL" id="BPVZ01000666">
    <property type="protein sequence ID" value="GKV52311.1"/>
    <property type="molecule type" value="Genomic_DNA"/>
</dbReference>
<sequence>MLKPKSNVPLAIHCCNDVVFGRRGNTSSCALLNVFALPRSYQYYGTVVLYSLPFKSMGGKLLTMFRKLSSLALLDSKM</sequence>
<comment type="caution">
    <text evidence="1">The sequence shown here is derived from an EMBL/GenBank/DDBJ whole genome shotgun (WGS) entry which is preliminary data.</text>
</comment>
<protein>
    <submittedName>
        <fullName evidence="1">Uncharacterized protein</fullName>
    </submittedName>
</protein>
<dbReference type="Proteomes" id="UP001054252">
    <property type="component" value="Unassembled WGS sequence"/>
</dbReference>
<proteinExistence type="predicted"/>
<reference evidence="1 2" key="1">
    <citation type="journal article" date="2021" name="Commun. Biol.">
        <title>The genome of Shorea leprosula (Dipterocarpaceae) highlights the ecological relevance of drought in aseasonal tropical rainforests.</title>
        <authorList>
            <person name="Ng K.K.S."/>
            <person name="Kobayashi M.J."/>
            <person name="Fawcett J.A."/>
            <person name="Hatakeyama M."/>
            <person name="Paape T."/>
            <person name="Ng C.H."/>
            <person name="Ang C.C."/>
            <person name="Tnah L.H."/>
            <person name="Lee C.T."/>
            <person name="Nishiyama T."/>
            <person name="Sese J."/>
            <person name="O'Brien M.J."/>
            <person name="Copetti D."/>
            <person name="Mohd Noor M.I."/>
            <person name="Ong R.C."/>
            <person name="Putra M."/>
            <person name="Sireger I.Z."/>
            <person name="Indrioko S."/>
            <person name="Kosugi Y."/>
            <person name="Izuno A."/>
            <person name="Isagi Y."/>
            <person name="Lee S.L."/>
            <person name="Shimizu K.K."/>
        </authorList>
    </citation>
    <scope>NUCLEOTIDE SEQUENCE [LARGE SCALE GENOMIC DNA]</scope>
    <source>
        <strain evidence="1">214</strain>
    </source>
</reference>
<organism evidence="1 2">
    <name type="scientific">Rubroshorea leprosula</name>
    <dbReference type="NCBI Taxonomy" id="152421"/>
    <lineage>
        <taxon>Eukaryota</taxon>
        <taxon>Viridiplantae</taxon>
        <taxon>Streptophyta</taxon>
        <taxon>Embryophyta</taxon>
        <taxon>Tracheophyta</taxon>
        <taxon>Spermatophyta</taxon>
        <taxon>Magnoliopsida</taxon>
        <taxon>eudicotyledons</taxon>
        <taxon>Gunneridae</taxon>
        <taxon>Pentapetalae</taxon>
        <taxon>rosids</taxon>
        <taxon>malvids</taxon>
        <taxon>Malvales</taxon>
        <taxon>Dipterocarpaceae</taxon>
        <taxon>Rubroshorea</taxon>
    </lineage>
</organism>
<accession>A0AAV5MQS1</accession>
<evidence type="ECO:0000313" key="1">
    <source>
        <dbReference type="EMBL" id="GKV52311.1"/>
    </source>
</evidence>
<evidence type="ECO:0000313" key="2">
    <source>
        <dbReference type="Proteomes" id="UP001054252"/>
    </source>
</evidence>